<dbReference type="Proteomes" id="UP000004342">
    <property type="component" value="Unassembled WGS sequence"/>
</dbReference>
<organism evidence="2 3">
    <name type="scientific">Clostridium perfringens B str. ATCC 3626</name>
    <dbReference type="NCBI Taxonomy" id="451754"/>
    <lineage>
        <taxon>Bacteria</taxon>
        <taxon>Bacillati</taxon>
        <taxon>Bacillota</taxon>
        <taxon>Clostridia</taxon>
        <taxon>Eubacteriales</taxon>
        <taxon>Clostridiaceae</taxon>
        <taxon>Clostridium</taxon>
    </lineage>
</organism>
<reference evidence="2 3" key="1">
    <citation type="submission" date="2007-07" db="EMBL/GenBank/DDBJ databases">
        <title>Annotation of Clostridium perfringens B str. ATCC 3626.</title>
        <authorList>
            <person name="Paulsen I."/>
            <person name="Sebastian Y."/>
        </authorList>
    </citation>
    <scope>NUCLEOTIDE SEQUENCE [LARGE SCALE GENOMIC DNA]</scope>
    <source>
        <strain evidence="3">B str. ATCC 3626</strain>
    </source>
</reference>
<accession>A0AAV3BPF4</accession>
<dbReference type="AlphaFoldDB" id="A0AAV3BPF4"/>
<evidence type="ECO:0000259" key="1">
    <source>
        <dbReference type="Pfam" id="PF17295"/>
    </source>
</evidence>
<evidence type="ECO:0000313" key="3">
    <source>
        <dbReference type="Proteomes" id="UP000004342"/>
    </source>
</evidence>
<dbReference type="Pfam" id="PF17295">
    <property type="entry name" value="DUF5348"/>
    <property type="match status" value="1"/>
</dbReference>
<comment type="caution">
    <text evidence="2">The sequence shown here is derived from an EMBL/GenBank/DDBJ whole genome shotgun (WGS) entry which is preliminary data.</text>
</comment>
<name>A0AAV3BPF4_CLOPF</name>
<dbReference type="EMBL" id="ABDV01000024">
    <property type="protein sequence ID" value="EDT23003.1"/>
    <property type="molecule type" value="Genomic_DNA"/>
</dbReference>
<protein>
    <recommendedName>
        <fullName evidence="1">DUF5348 domain-containing protein</fullName>
    </recommendedName>
</protein>
<dbReference type="RefSeq" id="WP_003459281.1">
    <property type="nucleotide sequence ID" value="NZ_ABDV01000024.1"/>
</dbReference>
<gene>
    <name evidence="2" type="ORF">AC1_A0470</name>
</gene>
<evidence type="ECO:0000313" key="2">
    <source>
        <dbReference type="EMBL" id="EDT23003.1"/>
    </source>
</evidence>
<feature type="domain" description="DUF5348" evidence="1">
    <location>
        <begin position="7"/>
        <end position="67"/>
    </location>
</feature>
<dbReference type="InterPro" id="IPR035255">
    <property type="entry name" value="DUF5348"/>
</dbReference>
<proteinExistence type="predicted"/>
<sequence length="70" mass="8068">MGKIFKNDFGRYESEGTVFTSGDKVSINLGTEEVAQWVDGWIEHDGEDYYFLSLSDKHIHLKDGDILKER</sequence>